<evidence type="ECO:0000313" key="2">
    <source>
        <dbReference type="Proteomes" id="UP000715441"/>
    </source>
</evidence>
<comment type="caution">
    <text evidence="1">The sequence shown here is derived from an EMBL/GenBank/DDBJ whole genome shotgun (WGS) entry which is preliminary data.</text>
</comment>
<dbReference type="EMBL" id="JAAXLS010000030">
    <property type="protein sequence ID" value="NKQ57070.1"/>
    <property type="molecule type" value="Genomic_DNA"/>
</dbReference>
<organism evidence="1 2">
    <name type="scientific">Amycolatopsis acididurans</name>
    <dbReference type="NCBI Taxonomy" id="2724524"/>
    <lineage>
        <taxon>Bacteria</taxon>
        <taxon>Bacillati</taxon>
        <taxon>Actinomycetota</taxon>
        <taxon>Actinomycetes</taxon>
        <taxon>Pseudonocardiales</taxon>
        <taxon>Pseudonocardiaceae</taxon>
        <taxon>Amycolatopsis</taxon>
    </lineage>
</organism>
<accession>A0ABX1JF88</accession>
<protein>
    <submittedName>
        <fullName evidence="1">Uncharacterized protein</fullName>
    </submittedName>
</protein>
<keyword evidence="2" id="KW-1185">Reference proteome</keyword>
<proteinExistence type="predicted"/>
<name>A0ABX1JF88_9PSEU</name>
<sequence>MIEPTADDVIGAVITTLERDIAPNVTAADDGYTASLCRTVGQMLRSVRSRLRHEEAALIEDNAELRNLLGTWSVQLPPDARREVDEILAGAGEVPTDVAVTRLQDEAIRLRRGLVVLIEALPDPAHPARAAGRAYLSHQLERERLWQVDAFDGPRR</sequence>
<dbReference type="RefSeq" id="WP_168520092.1">
    <property type="nucleotide sequence ID" value="NZ_JAAXLS010000030.1"/>
</dbReference>
<evidence type="ECO:0000313" key="1">
    <source>
        <dbReference type="EMBL" id="NKQ57070.1"/>
    </source>
</evidence>
<dbReference type="Proteomes" id="UP000715441">
    <property type="component" value="Unassembled WGS sequence"/>
</dbReference>
<gene>
    <name evidence="1" type="ORF">HFP15_29790</name>
</gene>
<reference evidence="1 2" key="1">
    <citation type="submission" date="2020-04" db="EMBL/GenBank/DDBJ databases">
        <title>Novel species.</title>
        <authorList>
            <person name="Teo W.F.A."/>
            <person name="Lipun K."/>
            <person name="Srisuk N."/>
            <person name="Duangmal K."/>
        </authorList>
    </citation>
    <scope>NUCLEOTIDE SEQUENCE [LARGE SCALE GENOMIC DNA]</scope>
    <source>
        <strain evidence="1 2">K13G38</strain>
    </source>
</reference>